<dbReference type="PANTHER" id="PTHR36153:SF1">
    <property type="entry name" value="TYPE VI SECRETION SYSTEM COMPONENT TSSM1"/>
    <property type="match status" value="1"/>
</dbReference>
<sequence>MNTWIVFFIILLIGLIIFSVMAWFIGRRADKPIRYQPLPLASAKKHWRQFLVIAWSWLKQFKAYLQRQWWRWHQRRQGAYWLPWVLLLGDNGAGRHSLLASLQRQQQLLSHEDCWGFSHQTQWDWLATDLGVLVTLPHSDQPIKEVWEHHLRHLVVLRSERPLDGVVVVIDVPQLLMDDPLTQTQQIKLYQHLLHSLPDNLGFQLPVYVLLTQADVLPGFTLFWQELDDAQQGEMVGWSNPYPVAEPFNVEWAEEGLSSIRQGLEHYLLQRATRGELESADEVFLFAEQFNRLQTPLMCWLTALFGQPEAPQGLLFRGVYCCGSVVAEGQFQKEIRSDIWFLSHLFGQKCFSEKHLAQPSHQGIWQRDQQNRRWRWGFAVGALLLAAGLTVTTIKLQQQVDTVVYSLKLLQQPTQNAQREHGCISKTTVFDLLDHVARLDTHMSFAAIPLSWVDNRVGQQTTRFVAEQAFADVIFPSLACHLQHDIDTLAGYVLPTLGADKSVTHLAEVQQALIDYTQKWQVLEKNLALFRQISEFTDHYRTDEIFPLFEQVTDYVFGEQLPISTKRLNGLHRAALANVIYQEWPSVNEATQILVSQRISEGFVGWRQSLQDALVQGEDWLRNLRQHTAQDQSQLISLASWLTWIDQQWLASGLEENNCEQLRNQWLPTVKALVQDYGYPLSVSPLTASLQPDHCDQRIDRQLLAMQVSPYGHLFRSDAKGGIYLADPLKEEVSGFYAVSELDYFNIEPTKQMQCPATLRGWNAQPLQLLLAALREYQQFMVSRKLELQQADLPLYAAMAKDHLQGVSEHLLSKAQLTSTLADTMDSSTTNIVLAQERLIINTEQQFKEVLSALLLIMGQFQQVQLIAQQQALSQCIQLFALAQLRDIKLLAVSSKLYEPKVNSQQPKDTSQLLYSLGDKSKTQEFLQQQWQRSQIIVGYTTPYLFVLNNTYDSNNGTSGAGAVKQFWRNTINEMQAYQAQNNDQGEVGKLNHFITNQLSQLTLDNCSQRLASYTPLTTTSDLFARQYQQLEQHAMLWCDNQQLALAYEHYREIAQAFNSLLAGRYPFAQPTAKDVSLEAIQQFLALYDQRQEALSILKNLPIQNSSFSSQGILSSADLSEKFNKNINWKKVAAFLAQLDKVLPFFKTYIAEQTPQQNGIKLKLTFRAKPKDSPGSEQLISWALLSGEERSTYPNGNDQLHWVMGDPIQLDLTWATQSSLLPLVDPKQNTMDIVNERTARFSVSGQWSLLKWLQAFGSYTTSAADEVLLAFKVPIKHRDQSQPQGESRLFLAMQGLQVKDGQEQPLVLPVQFPTQAPATW</sequence>
<dbReference type="SUPFAM" id="SSF52540">
    <property type="entry name" value="P-loop containing nucleoside triphosphate hydrolases"/>
    <property type="match status" value="1"/>
</dbReference>
<reference evidence="3 4" key="1">
    <citation type="submission" date="2017-04" db="EMBL/GenBank/DDBJ databases">
        <title>Draft genome sequence of Zooshikella ganghwensis VG4 isolated from Red Sea sediments.</title>
        <authorList>
            <person name="Rehman Z."/>
            <person name="Alam I."/>
            <person name="Kamau A."/>
            <person name="Bajic V."/>
            <person name="Leiknes T."/>
        </authorList>
    </citation>
    <scope>NUCLEOTIDE SEQUENCE [LARGE SCALE GENOMIC DNA]</scope>
    <source>
        <strain evidence="3 4">VG4</strain>
    </source>
</reference>
<evidence type="ECO:0000313" key="3">
    <source>
        <dbReference type="EMBL" id="RDH43830.1"/>
    </source>
</evidence>
<comment type="caution">
    <text evidence="3">The sequence shown here is derived from an EMBL/GenBank/DDBJ whole genome shotgun (WGS) entry which is preliminary data.</text>
</comment>
<dbReference type="EMBL" id="NDXW01000001">
    <property type="protein sequence ID" value="RDH43830.1"/>
    <property type="molecule type" value="Genomic_DNA"/>
</dbReference>
<feature type="domain" description="Type VI secretion system component TssM1 N-terminal" evidence="2">
    <location>
        <begin position="145"/>
        <end position="374"/>
    </location>
</feature>
<keyword evidence="1" id="KW-0812">Transmembrane</keyword>
<feature type="transmembrane region" description="Helical" evidence="1">
    <location>
        <begin position="6"/>
        <end position="26"/>
    </location>
</feature>
<keyword evidence="1" id="KW-1133">Transmembrane helix</keyword>
<organism evidence="3 4">
    <name type="scientific">Zooshikella ganghwensis</name>
    <dbReference type="NCBI Taxonomy" id="202772"/>
    <lineage>
        <taxon>Bacteria</taxon>
        <taxon>Pseudomonadati</taxon>
        <taxon>Pseudomonadota</taxon>
        <taxon>Gammaproteobacteria</taxon>
        <taxon>Oceanospirillales</taxon>
        <taxon>Zooshikellaceae</taxon>
        <taxon>Zooshikella</taxon>
    </lineage>
</organism>
<accession>A0A4P9VNX4</accession>
<dbReference type="Proteomes" id="UP000257039">
    <property type="component" value="Unassembled WGS sequence"/>
</dbReference>
<dbReference type="PANTHER" id="PTHR36153">
    <property type="entry name" value="INNER MEMBRANE PROTEIN-RELATED"/>
    <property type="match status" value="1"/>
</dbReference>
<dbReference type="Pfam" id="PF14331">
    <property type="entry name" value="IcmF-related_N"/>
    <property type="match status" value="1"/>
</dbReference>
<name>A0A4P9VNX4_9GAMM</name>
<proteinExistence type="predicted"/>
<evidence type="ECO:0000313" key="4">
    <source>
        <dbReference type="Proteomes" id="UP000257039"/>
    </source>
</evidence>
<dbReference type="InterPro" id="IPR053156">
    <property type="entry name" value="T6SS_TssM-like"/>
</dbReference>
<evidence type="ECO:0000256" key="1">
    <source>
        <dbReference type="SAM" id="Phobius"/>
    </source>
</evidence>
<protein>
    <recommendedName>
        <fullName evidence="2">Type VI secretion system component TssM1 N-terminal domain-containing protein</fullName>
    </recommendedName>
</protein>
<dbReference type="RefSeq" id="WP_094787074.1">
    <property type="nucleotide sequence ID" value="NZ_NDXW01000001.1"/>
</dbReference>
<gene>
    <name evidence="3" type="ORF">B9G39_10450</name>
</gene>
<keyword evidence="4" id="KW-1185">Reference proteome</keyword>
<evidence type="ECO:0000259" key="2">
    <source>
        <dbReference type="Pfam" id="PF14331"/>
    </source>
</evidence>
<feature type="transmembrane region" description="Helical" evidence="1">
    <location>
        <begin position="376"/>
        <end position="394"/>
    </location>
</feature>
<keyword evidence="1" id="KW-0472">Membrane</keyword>
<dbReference type="InterPro" id="IPR025743">
    <property type="entry name" value="TssM1_N"/>
</dbReference>
<dbReference type="InterPro" id="IPR027417">
    <property type="entry name" value="P-loop_NTPase"/>
</dbReference>